<dbReference type="GO" id="GO:0005886">
    <property type="term" value="C:plasma membrane"/>
    <property type="evidence" value="ECO:0007669"/>
    <property type="project" value="UniProtKB-SubCell"/>
</dbReference>
<evidence type="ECO:0000256" key="1">
    <source>
        <dbReference type="ARBA" id="ARBA00004162"/>
    </source>
</evidence>
<comment type="similarity">
    <text evidence="4 5">Belongs to the small heat shock protein (HSP20) family.</text>
</comment>
<dbReference type="RefSeq" id="XP_010932649.1">
    <property type="nucleotide sequence ID" value="XM_010934347.2"/>
</dbReference>
<organism evidence="8 9">
    <name type="scientific">Elaeis guineensis var. tenera</name>
    <name type="common">Oil palm</name>
    <dbReference type="NCBI Taxonomy" id="51953"/>
    <lineage>
        <taxon>Eukaryota</taxon>
        <taxon>Viridiplantae</taxon>
        <taxon>Streptophyta</taxon>
        <taxon>Embryophyta</taxon>
        <taxon>Tracheophyta</taxon>
        <taxon>Spermatophyta</taxon>
        <taxon>Magnoliopsida</taxon>
        <taxon>Liliopsida</taxon>
        <taxon>Arecaceae</taxon>
        <taxon>Arecoideae</taxon>
        <taxon>Cocoseae</taxon>
        <taxon>Elaeidinae</taxon>
        <taxon>Elaeis</taxon>
    </lineage>
</organism>
<dbReference type="PANTHER" id="PTHR43670">
    <property type="entry name" value="HEAT SHOCK PROTEIN 26"/>
    <property type="match status" value="1"/>
</dbReference>
<dbReference type="PANTHER" id="PTHR43670:SF129">
    <property type="entry name" value="HSP20_ALPHA CRYSTALLIN FAMILY PROTEIN, EXPRESSED"/>
    <property type="match status" value="1"/>
</dbReference>
<name>A0A6I9RUN6_ELAGV</name>
<keyword evidence="6" id="KW-0472">Membrane</keyword>
<dbReference type="Proteomes" id="UP000504607">
    <property type="component" value="Chromosome 10"/>
</dbReference>
<dbReference type="KEGG" id="egu:105053251"/>
<dbReference type="Pfam" id="PF00011">
    <property type="entry name" value="HSP20"/>
    <property type="match status" value="1"/>
</dbReference>
<protein>
    <submittedName>
        <fullName evidence="9">22.0 kDa class IV heat shock protein</fullName>
    </submittedName>
</protein>
<evidence type="ECO:0000313" key="9">
    <source>
        <dbReference type="RefSeq" id="XP_010932649.1"/>
    </source>
</evidence>
<dbReference type="GO" id="GO:0034605">
    <property type="term" value="P:cellular response to heat"/>
    <property type="evidence" value="ECO:0007669"/>
    <property type="project" value="TreeGrafter"/>
</dbReference>
<keyword evidence="3" id="KW-0611">Plant defense</keyword>
<evidence type="ECO:0000256" key="2">
    <source>
        <dbReference type="ARBA" id="ARBA00022475"/>
    </source>
</evidence>
<dbReference type="OrthoDB" id="1431247at2759"/>
<accession>A0A6I9RUN6</accession>
<feature type="domain" description="SHSP" evidence="7">
    <location>
        <begin position="7"/>
        <end position="112"/>
    </location>
</feature>
<evidence type="ECO:0000259" key="7">
    <source>
        <dbReference type="PROSITE" id="PS01031"/>
    </source>
</evidence>
<keyword evidence="6" id="KW-1133">Transmembrane helix</keyword>
<dbReference type="GeneID" id="105053251"/>
<dbReference type="InterPro" id="IPR002068">
    <property type="entry name" value="A-crystallin/Hsp20_dom"/>
</dbReference>
<dbReference type="PROSITE" id="PS01031">
    <property type="entry name" value="SHSP"/>
    <property type="match status" value="1"/>
</dbReference>
<dbReference type="SUPFAM" id="SSF49764">
    <property type="entry name" value="HSP20-like chaperones"/>
    <property type="match status" value="1"/>
</dbReference>
<gene>
    <name evidence="9" type="primary">LOC105053251</name>
</gene>
<comment type="subcellular location">
    <subcellularLocation>
        <location evidence="1">Cell membrane</location>
        <topology evidence="1">Single-pass membrane protein</topology>
    </subcellularLocation>
</comment>
<feature type="transmembrane region" description="Helical" evidence="6">
    <location>
        <begin position="157"/>
        <end position="177"/>
    </location>
</feature>
<dbReference type="InterPro" id="IPR008978">
    <property type="entry name" value="HSP20-like_chaperone"/>
</dbReference>
<evidence type="ECO:0000313" key="8">
    <source>
        <dbReference type="Proteomes" id="UP000504607"/>
    </source>
</evidence>
<reference evidence="9" key="1">
    <citation type="submission" date="2025-08" db="UniProtKB">
        <authorList>
            <consortium name="RefSeq"/>
        </authorList>
    </citation>
    <scope>IDENTIFICATION</scope>
</reference>
<keyword evidence="8" id="KW-1185">Reference proteome</keyword>
<keyword evidence="6" id="KW-0812">Transmembrane</keyword>
<dbReference type="GO" id="GO:0006952">
    <property type="term" value="P:defense response"/>
    <property type="evidence" value="ECO:0007669"/>
    <property type="project" value="UniProtKB-KW"/>
</dbReference>
<proteinExistence type="inferred from homology"/>
<evidence type="ECO:0000256" key="3">
    <source>
        <dbReference type="ARBA" id="ARBA00022821"/>
    </source>
</evidence>
<keyword evidence="9" id="KW-0346">Stress response</keyword>
<dbReference type="InParanoid" id="A0A6I9RUN6"/>
<evidence type="ECO:0000256" key="6">
    <source>
        <dbReference type="SAM" id="Phobius"/>
    </source>
</evidence>
<dbReference type="AlphaFoldDB" id="A0A6I9RUN6"/>
<evidence type="ECO:0000256" key="4">
    <source>
        <dbReference type="PROSITE-ProRule" id="PRU00285"/>
    </source>
</evidence>
<dbReference type="Gene3D" id="2.60.40.790">
    <property type="match status" value="1"/>
</dbReference>
<evidence type="ECO:0000256" key="5">
    <source>
        <dbReference type="RuleBase" id="RU003616"/>
    </source>
</evidence>
<sequence length="186" mass="20705">MEAMLGSRIYAEVDPYCQWVLGKEFDTLLVDVSGFKKEELKAQVDTLGNLKIHGERQIEGNQWCRFLKSFQLPKDCNARMIKINLDEGILYVVVPKPMAKNHLPQHSNGHAHNDGGVNETRENSLAEGAANNNVHVPETSKQGMENVAKGLNKYRQFITNAVVAIIVVVGLGIYIGYKLSCHKKGT</sequence>
<keyword evidence="2" id="KW-1003">Cell membrane</keyword>